<proteinExistence type="predicted"/>
<dbReference type="AlphaFoldDB" id="A0A183A016"/>
<accession>A0A183A016</accession>
<feature type="region of interest" description="Disordered" evidence="1">
    <location>
        <begin position="125"/>
        <end position="153"/>
    </location>
</feature>
<name>A0A183A016_9TREM</name>
<feature type="compositionally biased region" description="Polar residues" evidence="1">
    <location>
        <begin position="127"/>
        <end position="147"/>
    </location>
</feature>
<organism evidence="2">
    <name type="scientific">Echinostoma caproni</name>
    <dbReference type="NCBI Taxonomy" id="27848"/>
    <lineage>
        <taxon>Eukaryota</taxon>
        <taxon>Metazoa</taxon>
        <taxon>Spiralia</taxon>
        <taxon>Lophotrochozoa</taxon>
        <taxon>Platyhelminthes</taxon>
        <taxon>Trematoda</taxon>
        <taxon>Digenea</taxon>
        <taxon>Plagiorchiida</taxon>
        <taxon>Echinostomata</taxon>
        <taxon>Echinostomatoidea</taxon>
        <taxon>Echinostomatidae</taxon>
        <taxon>Echinostoma</taxon>
    </lineage>
</organism>
<dbReference type="WBParaSite" id="ECPE_0000030001-mRNA-1">
    <property type="protein sequence ID" value="ECPE_0000030001-mRNA-1"/>
    <property type="gene ID" value="ECPE_0000030001"/>
</dbReference>
<sequence>LVSRDPLSGDLTSNSSAGKDSHHTEPPPGIPTSTALPHVESVLNRSGVESLSASNQTTASLARRLLPTVAYRPLGEDVEIGVTTTSPQVSQSQVPVSMPPDSLHPAMALSSGVHGTHLTEPTHAGVSPSTFSQDLSDGIPTQRTPSTGGLRMPPETRVPAGAFEQFTYPWICSERLPLSIFLTAKVHQMAVTAVLSELNLSAGVRNVHGSFVHCTQVRGRGE</sequence>
<feature type="region of interest" description="Disordered" evidence="1">
    <location>
        <begin position="1"/>
        <end position="35"/>
    </location>
</feature>
<evidence type="ECO:0000256" key="1">
    <source>
        <dbReference type="SAM" id="MobiDB-lite"/>
    </source>
</evidence>
<protein>
    <submittedName>
        <fullName evidence="2">Ski_Sno domain-containing protein</fullName>
    </submittedName>
</protein>
<evidence type="ECO:0000313" key="2">
    <source>
        <dbReference type="WBParaSite" id="ECPE_0000030001-mRNA-1"/>
    </source>
</evidence>
<reference evidence="2" key="1">
    <citation type="submission" date="2016-06" db="UniProtKB">
        <authorList>
            <consortium name="WormBaseParasite"/>
        </authorList>
    </citation>
    <scope>IDENTIFICATION</scope>
</reference>